<dbReference type="PANTHER" id="PTHR33392">
    <property type="entry name" value="POLYISOPRENYL-TEICHOIC ACID--PEPTIDOGLYCAN TEICHOIC ACID TRANSFERASE TAGU"/>
    <property type="match status" value="1"/>
</dbReference>
<name>A0A8J4M1K5_9BACL</name>
<evidence type="ECO:0000256" key="1">
    <source>
        <dbReference type="ARBA" id="ARBA00006068"/>
    </source>
</evidence>
<dbReference type="PANTHER" id="PTHR33392:SF6">
    <property type="entry name" value="POLYISOPRENYL-TEICHOIC ACID--PEPTIDOGLYCAN TEICHOIC ACID TRANSFERASE TAGU"/>
    <property type="match status" value="1"/>
</dbReference>
<feature type="chain" id="PRO_5038453964" evidence="2">
    <location>
        <begin position="23"/>
        <end position="356"/>
    </location>
</feature>
<proteinExistence type="inferred from homology"/>
<dbReference type="Proteomes" id="UP000677918">
    <property type="component" value="Unassembled WGS sequence"/>
</dbReference>
<dbReference type="Gene3D" id="3.40.630.190">
    <property type="entry name" value="LCP protein"/>
    <property type="match status" value="1"/>
</dbReference>
<dbReference type="RefSeq" id="WP_213411773.1">
    <property type="nucleotide sequence ID" value="NZ_BOVK01000022.1"/>
</dbReference>
<keyword evidence="2" id="KW-0732">Signal</keyword>
<protein>
    <submittedName>
        <fullName evidence="4">Transcriptional regulator LytR</fullName>
    </submittedName>
</protein>
<gene>
    <name evidence="4" type="primary">lytR</name>
    <name evidence="4" type="ORF">XYCOK13_17790</name>
</gene>
<evidence type="ECO:0000313" key="4">
    <source>
        <dbReference type="EMBL" id="GIQ68955.1"/>
    </source>
</evidence>
<comment type="caution">
    <text evidence="4">The sequence shown here is derived from an EMBL/GenBank/DDBJ whole genome shotgun (WGS) entry which is preliminary data.</text>
</comment>
<dbReference type="InterPro" id="IPR050922">
    <property type="entry name" value="LytR/CpsA/Psr_CW_biosynth"/>
</dbReference>
<feature type="domain" description="Cell envelope-related transcriptional attenuator" evidence="3">
    <location>
        <begin position="93"/>
        <end position="279"/>
    </location>
</feature>
<dbReference type="Pfam" id="PF03816">
    <property type="entry name" value="LytR_cpsA_psr"/>
    <property type="match status" value="1"/>
</dbReference>
<keyword evidence="5" id="KW-1185">Reference proteome</keyword>
<evidence type="ECO:0000256" key="2">
    <source>
        <dbReference type="SAM" id="SignalP"/>
    </source>
</evidence>
<sequence>MWKTRKFWLIVGICFVALSLFAATGLAYQLNHWWNEAHISTDPDKAILSDKQRDKIMTQKLNRNEPEKNEETRYDFYALIIGLDLRDDSFMLNTDTIIVAHVMPKRQRVKLLSLPRDLRVTDLEDRSVKINSVFADGYMQAREKSRLNPDLLSGKTVKLGQFHIYEELLSSGMVVLRETVEEYLDISIDHTFLVHFQTVTELVDAVGGIEIDVKRTMVWDDGADGTSIYFEPGVQHVNGEQALHYARFRMDSRGERYHSNDFERNERQQEVISRIVDKVVSWNSLPKVLDMIDIVAKNVKTDMGQNDMIQLARNFYSGWSSGSVESIPFPGYWNYPFVYIDEEDLEQVKQALKSLE</sequence>
<evidence type="ECO:0000313" key="5">
    <source>
        <dbReference type="Proteomes" id="UP000677918"/>
    </source>
</evidence>
<organism evidence="4 5">
    <name type="scientific">Xylanibacillus composti</name>
    <dbReference type="NCBI Taxonomy" id="1572762"/>
    <lineage>
        <taxon>Bacteria</taxon>
        <taxon>Bacillati</taxon>
        <taxon>Bacillota</taxon>
        <taxon>Bacilli</taxon>
        <taxon>Bacillales</taxon>
        <taxon>Paenibacillaceae</taxon>
        <taxon>Xylanibacillus</taxon>
    </lineage>
</organism>
<comment type="similarity">
    <text evidence="1">Belongs to the LytR/CpsA/Psr (LCP) family.</text>
</comment>
<evidence type="ECO:0000259" key="3">
    <source>
        <dbReference type="Pfam" id="PF03816"/>
    </source>
</evidence>
<dbReference type="NCBIfam" id="TIGR00350">
    <property type="entry name" value="lytR_cpsA_psr"/>
    <property type="match status" value="1"/>
</dbReference>
<dbReference type="AlphaFoldDB" id="A0A8J4M1K5"/>
<reference evidence="4" key="1">
    <citation type="submission" date="2021-04" db="EMBL/GenBank/DDBJ databases">
        <title>Draft genome sequence of Xylanibacillus composti strain K13.</title>
        <authorList>
            <person name="Uke A."/>
            <person name="Chhe C."/>
            <person name="Baramee S."/>
            <person name="Kosugi A."/>
        </authorList>
    </citation>
    <scope>NUCLEOTIDE SEQUENCE</scope>
    <source>
        <strain evidence="4">K13</strain>
    </source>
</reference>
<feature type="signal peptide" evidence="2">
    <location>
        <begin position="1"/>
        <end position="22"/>
    </location>
</feature>
<dbReference type="InterPro" id="IPR004474">
    <property type="entry name" value="LytR_CpsA_psr"/>
</dbReference>
<dbReference type="EMBL" id="BOVK01000022">
    <property type="protein sequence ID" value="GIQ68955.1"/>
    <property type="molecule type" value="Genomic_DNA"/>
</dbReference>
<accession>A0A8J4M1K5</accession>